<reference evidence="2 3" key="1">
    <citation type="submission" date="2019-02" db="EMBL/GenBank/DDBJ databases">
        <title>Kribbella capetownensis sp. nov. and Kribbella speibonae sp. nov., isolated from soil.</title>
        <authorList>
            <person name="Curtis S.M."/>
            <person name="Norton I."/>
            <person name="Everest G.J."/>
            <person name="Meyers P.R."/>
        </authorList>
    </citation>
    <scope>NUCLEOTIDE SEQUENCE [LARGE SCALE GENOMIC DNA]</scope>
    <source>
        <strain evidence="2 3">SK5</strain>
    </source>
</reference>
<dbReference type="RefSeq" id="WP_131466398.1">
    <property type="nucleotide sequence ID" value="NZ_SJJY01000008.1"/>
</dbReference>
<proteinExistence type="predicted"/>
<feature type="transmembrane region" description="Helical" evidence="1">
    <location>
        <begin position="151"/>
        <end position="170"/>
    </location>
</feature>
<keyword evidence="1" id="KW-0472">Membrane</keyword>
<keyword evidence="1" id="KW-0812">Transmembrane</keyword>
<organism evidence="2 3">
    <name type="scientific">Kribbella speibonae</name>
    <dbReference type="NCBI Taxonomy" id="1572660"/>
    <lineage>
        <taxon>Bacteria</taxon>
        <taxon>Bacillati</taxon>
        <taxon>Actinomycetota</taxon>
        <taxon>Actinomycetes</taxon>
        <taxon>Propionibacteriales</taxon>
        <taxon>Kribbellaceae</taxon>
        <taxon>Kribbella</taxon>
    </lineage>
</organism>
<evidence type="ECO:0000256" key="1">
    <source>
        <dbReference type="SAM" id="Phobius"/>
    </source>
</evidence>
<feature type="transmembrane region" description="Helical" evidence="1">
    <location>
        <begin position="190"/>
        <end position="210"/>
    </location>
</feature>
<accession>A0ABY1ZWV4</accession>
<evidence type="ECO:0000313" key="2">
    <source>
        <dbReference type="EMBL" id="TCC19381.1"/>
    </source>
</evidence>
<dbReference type="EMBL" id="SJJY01000008">
    <property type="protein sequence ID" value="TCC19381.1"/>
    <property type="molecule type" value="Genomic_DNA"/>
</dbReference>
<gene>
    <name evidence="2" type="ORF">E0H58_31205</name>
</gene>
<feature type="transmembrane region" description="Helical" evidence="1">
    <location>
        <begin position="115"/>
        <end position="139"/>
    </location>
</feature>
<comment type="caution">
    <text evidence="2">The sequence shown here is derived from an EMBL/GenBank/DDBJ whole genome shotgun (WGS) entry which is preliminary data.</text>
</comment>
<sequence length="218" mass="23576">MANRAAVSRWWHGAIAAVILASLVIQLVLIFTGGADANSGESGTEIGVGTRLWRLFSFFTIQSNLIVLAVAVGLVLRPARDGSLWRVARLDSLLGIIITGLVFAIVLAPQVHLTGAALAATIGFHYISPWATLAAWLLLGPRPRLTWQAVGYAFAWPVAWLVYIFTQGAFTNWYPYPFLDATDIGLPTALRNATFVLILGLALATALKTLDHKLPSRD</sequence>
<dbReference type="Proteomes" id="UP000292385">
    <property type="component" value="Unassembled WGS sequence"/>
</dbReference>
<dbReference type="InterPro" id="IPR049713">
    <property type="entry name" value="Pr6Pr-like"/>
</dbReference>
<keyword evidence="1" id="KW-1133">Transmembrane helix</keyword>
<keyword evidence="3" id="KW-1185">Reference proteome</keyword>
<name>A0ABY1ZWV4_9ACTN</name>
<feature type="transmembrane region" description="Helical" evidence="1">
    <location>
        <begin position="12"/>
        <end position="35"/>
    </location>
</feature>
<dbReference type="NCBIfam" id="NF038065">
    <property type="entry name" value="Pr6Pr"/>
    <property type="match status" value="1"/>
</dbReference>
<evidence type="ECO:0008006" key="4">
    <source>
        <dbReference type="Google" id="ProtNLM"/>
    </source>
</evidence>
<feature type="transmembrane region" description="Helical" evidence="1">
    <location>
        <begin position="55"/>
        <end position="76"/>
    </location>
</feature>
<feature type="transmembrane region" description="Helical" evidence="1">
    <location>
        <begin position="88"/>
        <end position="109"/>
    </location>
</feature>
<evidence type="ECO:0000313" key="3">
    <source>
        <dbReference type="Proteomes" id="UP000292385"/>
    </source>
</evidence>
<protein>
    <recommendedName>
        <fullName evidence="4">F420-dependent oxidoreductase</fullName>
    </recommendedName>
</protein>